<accession>A0AAN9ENW7</accession>
<proteinExistence type="predicted"/>
<comment type="caution">
    <text evidence="1">The sequence shown here is derived from an EMBL/GenBank/DDBJ whole genome shotgun (WGS) entry which is preliminary data.</text>
</comment>
<dbReference type="AlphaFoldDB" id="A0AAN9ENW7"/>
<dbReference type="Proteomes" id="UP001372338">
    <property type="component" value="Unassembled WGS sequence"/>
</dbReference>
<protein>
    <submittedName>
        <fullName evidence="1">Uncharacterized protein</fullName>
    </submittedName>
</protein>
<reference evidence="1 2" key="1">
    <citation type="submission" date="2024-01" db="EMBL/GenBank/DDBJ databases">
        <title>The genomes of 5 underutilized Papilionoideae crops provide insights into root nodulation and disease resistanc.</title>
        <authorList>
            <person name="Yuan L."/>
        </authorList>
    </citation>
    <scope>NUCLEOTIDE SEQUENCE [LARGE SCALE GENOMIC DNA]</scope>
    <source>
        <strain evidence="1">ZHUSHIDOU_FW_LH</strain>
        <tissue evidence="1">Leaf</tissue>
    </source>
</reference>
<evidence type="ECO:0000313" key="1">
    <source>
        <dbReference type="EMBL" id="KAK7259771.1"/>
    </source>
</evidence>
<sequence>MKATSILKETLKRKPSREDIEKVDEALKLNKHIEEGTVPVENIDSASKAVKDVLEAHCEEGSVSVEGGDAISSKLDTTLVNSEWCTTWPEVHTEFMNCGVSDHSPMFIHWTNNAIRRGHSFKFLNHLTLDMNAYEVFYKELLKGENRACSIPDIEIQQGMF</sequence>
<evidence type="ECO:0000313" key="2">
    <source>
        <dbReference type="Proteomes" id="UP001372338"/>
    </source>
</evidence>
<name>A0AAN9ENW7_CROPI</name>
<dbReference type="PANTHER" id="PTHR33710">
    <property type="entry name" value="BNAC02G09200D PROTEIN"/>
    <property type="match status" value="1"/>
</dbReference>
<organism evidence="1 2">
    <name type="scientific">Crotalaria pallida</name>
    <name type="common">Smooth rattlebox</name>
    <name type="synonym">Crotalaria striata</name>
    <dbReference type="NCBI Taxonomy" id="3830"/>
    <lineage>
        <taxon>Eukaryota</taxon>
        <taxon>Viridiplantae</taxon>
        <taxon>Streptophyta</taxon>
        <taxon>Embryophyta</taxon>
        <taxon>Tracheophyta</taxon>
        <taxon>Spermatophyta</taxon>
        <taxon>Magnoliopsida</taxon>
        <taxon>eudicotyledons</taxon>
        <taxon>Gunneridae</taxon>
        <taxon>Pentapetalae</taxon>
        <taxon>rosids</taxon>
        <taxon>fabids</taxon>
        <taxon>Fabales</taxon>
        <taxon>Fabaceae</taxon>
        <taxon>Papilionoideae</taxon>
        <taxon>50 kb inversion clade</taxon>
        <taxon>genistoids sensu lato</taxon>
        <taxon>core genistoids</taxon>
        <taxon>Crotalarieae</taxon>
        <taxon>Crotalaria</taxon>
    </lineage>
</organism>
<dbReference type="PANTHER" id="PTHR33710:SF71">
    <property type="entry name" value="ENDONUCLEASE_EXONUCLEASE_PHOSPHATASE DOMAIN-CONTAINING PROTEIN"/>
    <property type="match status" value="1"/>
</dbReference>
<keyword evidence="2" id="KW-1185">Reference proteome</keyword>
<gene>
    <name evidence="1" type="ORF">RIF29_25384</name>
</gene>
<dbReference type="EMBL" id="JAYWIO010000005">
    <property type="protein sequence ID" value="KAK7259771.1"/>
    <property type="molecule type" value="Genomic_DNA"/>
</dbReference>